<name>A0A8X7CRE0_9ARAC</name>
<dbReference type="AlphaFoldDB" id="A0A8X7CRE0"/>
<evidence type="ECO:0000313" key="2">
    <source>
        <dbReference type="Proteomes" id="UP000886998"/>
    </source>
</evidence>
<proteinExistence type="predicted"/>
<organism evidence="1 2">
    <name type="scientific">Trichonephila inaurata madagascariensis</name>
    <dbReference type="NCBI Taxonomy" id="2747483"/>
    <lineage>
        <taxon>Eukaryota</taxon>
        <taxon>Metazoa</taxon>
        <taxon>Ecdysozoa</taxon>
        <taxon>Arthropoda</taxon>
        <taxon>Chelicerata</taxon>
        <taxon>Arachnida</taxon>
        <taxon>Araneae</taxon>
        <taxon>Araneomorphae</taxon>
        <taxon>Entelegynae</taxon>
        <taxon>Araneoidea</taxon>
        <taxon>Nephilidae</taxon>
        <taxon>Trichonephila</taxon>
        <taxon>Trichonephila inaurata</taxon>
    </lineage>
</organism>
<sequence>MSTTCAELFPAQDKHLGCEPCVASHYHTVARKASSIDPHARSPNIKIWVVEQEDNQDFDGRTTFTTNRK</sequence>
<comment type="caution">
    <text evidence="1">The sequence shown here is derived from an EMBL/GenBank/DDBJ whole genome shotgun (WGS) entry which is preliminary data.</text>
</comment>
<accession>A0A8X7CRE0</accession>
<dbReference type="Proteomes" id="UP000886998">
    <property type="component" value="Unassembled WGS sequence"/>
</dbReference>
<dbReference type="EMBL" id="BMAV01022730">
    <property type="protein sequence ID" value="GFY77946.1"/>
    <property type="molecule type" value="Genomic_DNA"/>
</dbReference>
<keyword evidence="2" id="KW-1185">Reference proteome</keyword>
<evidence type="ECO:0000313" key="1">
    <source>
        <dbReference type="EMBL" id="GFY77946.1"/>
    </source>
</evidence>
<protein>
    <submittedName>
        <fullName evidence="1">Uncharacterized protein</fullName>
    </submittedName>
</protein>
<gene>
    <name evidence="1" type="ORF">TNIN_201861</name>
</gene>
<reference evidence="1" key="1">
    <citation type="submission" date="2020-08" db="EMBL/GenBank/DDBJ databases">
        <title>Multicomponent nature underlies the extraordinary mechanical properties of spider dragline silk.</title>
        <authorList>
            <person name="Kono N."/>
            <person name="Nakamura H."/>
            <person name="Mori M."/>
            <person name="Yoshida Y."/>
            <person name="Ohtoshi R."/>
            <person name="Malay A.D."/>
            <person name="Moran D.A.P."/>
            <person name="Tomita M."/>
            <person name="Numata K."/>
            <person name="Arakawa K."/>
        </authorList>
    </citation>
    <scope>NUCLEOTIDE SEQUENCE</scope>
</reference>